<proteinExistence type="predicted"/>
<evidence type="ECO:0000256" key="1">
    <source>
        <dbReference type="SAM" id="MobiDB-lite"/>
    </source>
</evidence>
<organism evidence="2 3">
    <name type="scientific">Solanum bulbocastanum</name>
    <name type="common">Wild potato</name>
    <dbReference type="NCBI Taxonomy" id="147425"/>
    <lineage>
        <taxon>Eukaryota</taxon>
        <taxon>Viridiplantae</taxon>
        <taxon>Streptophyta</taxon>
        <taxon>Embryophyta</taxon>
        <taxon>Tracheophyta</taxon>
        <taxon>Spermatophyta</taxon>
        <taxon>Magnoliopsida</taxon>
        <taxon>eudicotyledons</taxon>
        <taxon>Gunneridae</taxon>
        <taxon>Pentapetalae</taxon>
        <taxon>asterids</taxon>
        <taxon>lamiids</taxon>
        <taxon>Solanales</taxon>
        <taxon>Solanaceae</taxon>
        <taxon>Solanoideae</taxon>
        <taxon>Solaneae</taxon>
        <taxon>Solanum</taxon>
    </lineage>
</organism>
<dbReference type="EMBL" id="JBANQN010000001">
    <property type="protein sequence ID" value="KAK6803102.1"/>
    <property type="molecule type" value="Genomic_DNA"/>
</dbReference>
<evidence type="ECO:0000313" key="2">
    <source>
        <dbReference type="EMBL" id="KAK6803102.1"/>
    </source>
</evidence>
<evidence type="ECO:0000313" key="3">
    <source>
        <dbReference type="Proteomes" id="UP001371456"/>
    </source>
</evidence>
<name>A0AAN8YSS3_SOLBU</name>
<dbReference type="PANTHER" id="PTHR33325:SF11">
    <property type="entry name" value="COLD SHOCK DOMAIN-CONTAINING PROTEIN 4-LIKE"/>
    <property type="match status" value="1"/>
</dbReference>
<sequence length="202" mass="23464">MGLTETIQEKNQASNQNRAKAMIILCHHLDEGLKIKYLTIKDLLVLWNNLKDCYDHLKLVVLPQARYDWIHLNLQDFKSIGEYNSSMFKIISQIKFCGENITDYDMLEKTFSTFPASSMLLQQQYLEMIFKKYSKLVLHLLVVEQHNDLQMKNHESRLTGSMQFSEVNTTNFRQSKSGKGRDPSRGHGRGQGRNFNHGDHLA</sequence>
<gene>
    <name evidence="2" type="ORF">RDI58_000886</name>
</gene>
<keyword evidence="3" id="KW-1185">Reference proteome</keyword>
<dbReference type="PANTHER" id="PTHR33325">
    <property type="entry name" value="ZINC FINGER, CCHC-TYPE-RELATED"/>
    <property type="match status" value="1"/>
</dbReference>
<comment type="caution">
    <text evidence="2">The sequence shown here is derived from an EMBL/GenBank/DDBJ whole genome shotgun (WGS) entry which is preliminary data.</text>
</comment>
<dbReference type="AlphaFoldDB" id="A0AAN8YSS3"/>
<accession>A0AAN8YSS3</accession>
<reference evidence="2 3" key="1">
    <citation type="submission" date="2024-02" db="EMBL/GenBank/DDBJ databases">
        <title>de novo genome assembly of Solanum bulbocastanum strain 11H21.</title>
        <authorList>
            <person name="Hosaka A.J."/>
        </authorList>
    </citation>
    <scope>NUCLEOTIDE SEQUENCE [LARGE SCALE GENOMIC DNA]</scope>
    <source>
        <tissue evidence="2">Young leaves</tissue>
    </source>
</reference>
<protein>
    <submittedName>
        <fullName evidence="2">Uncharacterized protein</fullName>
    </submittedName>
</protein>
<dbReference type="Proteomes" id="UP001371456">
    <property type="component" value="Unassembled WGS sequence"/>
</dbReference>
<feature type="region of interest" description="Disordered" evidence="1">
    <location>
        <begin position="169"/>
        <end position="202"/>
    </location>
</feature>